<accession>A0ABT0KND2</accession>
<dbReference type="SUPFAM" id="SSF47648">
    <property type="entry name" value="Nucleoside phosphorylase/phosphoribosyltransferase N-terminal domain"/>
    <property type="match status" value="1"/>
</dbReference>
<keyword evidence="5" id="KW-1185">Reference proteome</keyword>
<keyword evidence="2 4" id="KW-0808">Transferase</keyword>
<dbReference type="InterPro" id="IPR036320">
    <property type="entry name" value="Glycosyl_Trfase_fam3_N_dom_sf"/>
</dbReference>
<evidence type="ECO:0000256" key="1">
    <source>
        <dbReference type="ARBA" id="ARBA00022676"/>
    </source>
</evidence>
<sequence>MVEQHTQAMLESEDFDHRKLVKTLGKGIKGSRSLNFAEASHLITAFAKGDVSNSQMAAAMMLMRVRGESIEELAGVACGLKKLVPTEWQSIKADIDWPVYAGKREQLPWLLLAAKTLAKNGQTIILHGDSQSLPHRRHVEGFISALDIPRCFTAEQAKVNLASSGIIYVNSADIVPVLNDCRRLHQELGLRSLIQMSVRCINPTNSPFSLRSYFHPGLDKQHQQVASLLAEYHLPSAVGKPPSIAIFKGLQGETEINPRVATQVSMLRFSAKGSTFLPQSTQFELPTQLEAFVGAKVGQSDLPAYLLAQLWRGSDIEETDLTDLQLQQAISSITATMALVYVLLSPSLTIDKSIKRANKDWLLRNNSNSLKNTFSQPDEMFMFSFNANANFCEQRT</sequence>
<name>A0ABT0KND2_9GAMM</name>
<gene>
    <name evidence="4" type="ORF">L2737_08020</name>
</gene>
<dbReference type="Proteomes" id="UP001202134">
    <property type="component" value="Unassembled WGS sequence"/>
</dbReference>
<dbReference type="InterPro" id="IPR035902">
    <property type="entry name" value="Nuc_phospho_transferase"/>
</dbReference>
<feature type="domain" description="Glycosyl transferase family 3 N-terminal" evidence="3">
    <location>
        <begin position="21"/>
        <end position="77"/>
    </location>
</feature>
<dbReference type="Gene3D" id="3.40.1030.10">
    <property type="entry name" value="Nucleoside phosphorylase/phosphoribosyltransferase catalytic domain"/>
    <property type="match status" value="1"/>
</dbReference>
<proteinExistence type="predicted"/>
<dbReference type="Pfam" id="PF02885">
    <property type="entry name" value="Glycos_trans_3N"/>
    <property type="match status" value="1"/>
</dbReference>
<dbReference type="GO" id="GO:0016740">
    <property type="term" value="F:transferase activity"/>
    <property type="evidence" value="ECO:0007669"/>
    <property type="project" value="UniProtKB-KW"/>
</dbReference>
<evidence type="ECO:0000256" key="2">
    <source>
        <dbReference type="ARBA" id="ARBA00022679"/>
    </source>
</evidence>
<organism evidence="4 5">
    <name type="scientific">Shewanella electrodiphila</name>
    <dbReference type="NCBI Taxonomy" id="934143"/>
    <lineage>
        <taxon>Bacteria</taxon>
        <taxon>Pseudomonadati</taxon>
        <taxon>Pseudomonadota</taxon>
        <taxon>Gammaproteobacteria</taxon>
        <taxon>Alteromonadales</taxon>
        <taxon>Shewanellaceae</taxon>
        <taxon>Shewanella</taxon>
    </lineage>
</organism>
<reference evidence="4 5" key="1">
    <citation type="submission" date="2022-01" db="EMBL/GenBank/DDBJ databases">
        <title>Whole genome-based taxonomy of the Shewanellaceae.</title>
        <authorList>
            <person name="Martin-Rodriguez A.J."/>
        </authorList>
    </citation>
    <scope>NUCLEOTIDE SEQUENCE [LARGE SCALE GENOMIC DNA]</scope>
    <source>
        <strain evidence="4 5">DSM 24955</strain>
    </source>
</reference>
<evidence type="ECO:0000313" key="5">
    <source>
        <dbReference type="Proteomes" id="UP001202134"/>
    </source>
</evidence>
<comment type="caution">
    <text evidence="4">The sequence shown here is derived from an EMBL/GenBank/DDBJ whole genome shotgun (WGS) entry which is preliminary data.</text>
</comment>
<dbReference type="InterPro" id="IPR017459">
    <property type="entry name" value="Glycosyl_Trfase_fam3_N_dom"/>
</dbReference>
<dbReference type="Gene3D" id="1.20.970.10">
    <property type="entry name" value="Transferase, Pyrimidine Nucleoside Phosphorylase, Chain C"/>
    <property type="match status" value="1"/>
</dbReference>
<dbReference type="EMBL" id="JAKIKU010000003">
    <property type="protein sequence ID" value="MCL1045274.1"/>
    <property type="molecule type" value="Genomic_DNA"/>
</dbReference>
<dbReference type="SUPFAM" id="SSF52418">
    <property type="entry name" value="Nucleoside phosphorylase/phosphoribosyltransferase catalytic domain"/>
    <property type="match status" value="1"/>
</dbReference>
<keyword evidence="1" id="KW-0328">Glycosyltransferase</keyword>
<evidence type="ECO:0000259" key="3">
    <source>
        <dbReference type="Pfam" id="PF02885"/>
    </source>
</evidence>
<evidence type="ECO:0000313" key="4">
    <source>
        <dbReference type="EMBL" id="MCL1045274.1"/>
    </source>
</evidence>
<dbReference type="RefSeq" id="WP_248955371.1">
    <property type="nucleotide sequence ID" value="NZ_JAKIKU010000003.1"/>
</dbReference>
<protein>
    <submittedName>
        <fullName evidence="4">Glycosyl transferase</fullName>
    </submittedName>
</protein>